<evidence type="ECO:0000313" key="1">
    <source>
        <dbReference type="EMBL" id="OBY33509.1"/>
    </source>
</evidence>
<proteinExistence type="predicted"/>
<comment type="caution">
    <text evidence="1">The sequence shown here is derived from an EMBL/GenBank/DDBJ whole genome shotgun (WGS) entry which is preliminary data.</text>
</comment>
<keyword evidence="2" id="KW-1185">Reference proteome</keyword>
<dbReference type="OrthoDB" id="4764757at2"/>
<dbReference type="AlphaFoldDB" id="A0A1B8SL95"/>
<dbReference type="EMBL" id="LFOE01000001">
    <property type="protein sequence ID" value="OBY33509.1"/>
    <property type="molecule type" value="Genomic_DNA"/>
</dbReference>
<sequence length="110" mass="12998">MPLRDDDWWDGKLPWYNRYRDTMTKRWRVTYGDLASCCESESGSHQGPQFCIDMSFGDLTGQFDGWFEGHSTSQPLYDDHSFYIVIWRWGISVSVRGRQLREPYNTKDSA</sequence>
<dbReference type="RefSeq" id="WP_065286782.1">
    <property type="nucleotide sequence ID" value="NZ_LFOE01000001.1"/>
</dbReference>
<gene>
    <name evidence="1" type="ORF">ACT18_00770</name>
</gene>
<name>A0A1B8SL95_9MYCO</name>
<accession>A0A1B8SL95</accession>
<organism evidence="1 2">
    <name type="scientific">Mycolicibacter kumamotonensis</name>
    <dbReference type="NCBI Taxonomy" id="354243"/>
    <lineage>
        <taxon>Bacteria</taxon>
        <taxon>Bacillati</taxon>
        <taxon>Actinomycetota</taxon>
        <taxon>Actinomycetes</taxon>
        <taxon>Mycobacteriales</taxon>
        <taxon>Mycobacteriaceae</taxon>
        <taxon>Mycolicibacter</taxon>
    </lineage>
</organism>
<reference evidence="1 2" key="1">
    <citation type="submission" date="2015-06" db="EMBL/GenBank/DDBJ databases">
        <title>Genome sequence of Mycobacterium kumamotonense strain Roo.</title>
        <authorList>
            <person name="Greninger A.L."/>
            <person name="Cunningham G."/>
            <person name="Miller S."/>
        </authorList>
    </citation>
    <scope>NUCLEOTIDE SEQUENCE [LARGE SCALE GENOMIC DNA]</scope>
    <source>
        <strain evidence="1 2">Roo</strain>
    </source>
</reference>
<protein>
    <submittedName>
        <fullName evidence="1">Uncharacterized protein</fullName>
    </submittedName>
</protein>
<evidence type="ECO:0000313" key="2">
    <source>
        <dbReference type="Proteomes" id="UP000092668"/>
    </source>
</evidence>
<dbReference type="Proteomes" id="UP000092668">
    <property type="component" value="Unassembled WGS sequence"/>
</dbReference>